<dbReference type="Gene3D" id="1.10.10.350">
    <property type="match status" value="1"/>
</dbReference>
<dbReference type="GO" id="GO:0000049">
    <property type="term" value="F:tRNA binding"/>
    <property type="evidence" value="ECO:0007669"/>
    <property type="project" value="InterPro"/>
</dbReference>
<keyword evidence="7" id="KW-0963">Cytoplasm</keyword>
<reference evidence="10 11" key="1">
    <citation type="journal article" date="2018" name="Nat. Biotechnol.">
        <title>A standardized bacterial taxonomy based on genome phylogeny substantially revises the tree of life.</title>
        <authorList>
            <person name="Parks D.H."/>
            <person name="Chuvochina M."/>
            <person name="Waite D.W."/>
            <person name="Rinke C."/>
            <person name="Skarshewski A."/>
            <person name="Chaumeil P.A."/>
            <person name="Hugenholtz P."/>
        </authorList>
    </citation>
    <scope>NUCLEOTIDE SEQUENCE [LARGE SCALE GENOMIC DNA]</scope>
    <source>
        <strain evidence="10">UBA10185</strain>
    </source>
</reference>
<evidence type="ECO:0000259" key="8">
    <source>
        <dbReference type="Pfam" id="PF00749"/>
    </source>
</evidence>
<proteinExistence type="inferred from homology"/>
<comment type="caution">
    <text evidence="10">The sequence shown here is derived from an EMBL/GenBank/DDBJ whole genome shotgun (WGS) entry which is preliminary data.</text>
</comment>
<accession>A0A351JSJ8</accession>
<organism evidence="10 11">
    <name type="scientific">candidate division WWE3 bacterium</name>
    <dbReference type="NCBI Taxonomy" id="2053526"/>
    <lineage>
        <taxon>Bacteria</taxon>
        <taxon>Katanobacteria</taxon>
    </lineage>
</organism>
<feature type="domain" description="Glutamyl/glutaminyl-tRNA synthetase class Ib catalytic" evidence="8">
    <location>
        <begin position="17"/>
        <end position="337"/>
    </location>
</feature>
<dbReference type="InterPro" id="IPR033910">
    <property type="entry name" value="GluRS_core"/>
</dbReference>
<dbReference type="CDD" id="cd00808">
    <property type="entry name" value="GluRS_core"/>
    <property type="match status" value="1"/>
</dbReference>
<dbReference type="PANTHER" id="PTHR43311">
    <property type="entry name" value="GLUTAMATE--TRNA LIGASE"/>
    <property type="match status" value="1"/>
</dbReference>
<dbReference type="InterPro" id="IPR049940">
    <property type="entry name" value="GluQ/Sye"/>
</dbReference>
<dbReference type="PRINTS" id="PR00987">
    <property type="entry name" value="TRNASYNTHGLU"/>
</dbReference>
<keyword evidence="4 7" id="KW-0067">ATP-binding</keyword>
<gene>
    <name evidence="7" type="primary">gltX</name>
    <name evidence="10" type="ORF">DCY43_00740</name>
</gene>
<dbReference type="Pfam" id="PF00749">
    <property type="entry name" value="tRNA-synt_1c"/>
    <property type="match status" value="1"/>
</dbReference>
<dbReference type="GO" id="GO:0004818">
    <property type="term" value="F:glutamate-tRNA ligase activity"/>
    <property type="evidence" value="ECO:0007669"/>
    <property type="project" value="UniProtKB-UniRule"/>
</dbReference>
<keyword evidence="2 7" id="KW-0436">Ligase</keyword>
<feature type="binding site" evidence="7">
    <location>
        <position position="270"/>
    </location>
    <ligand>
        <name>ATP</name>
        <dbReference type="ChEBI" id="CHEBI:30616"/>
    </ligand>
</feature>
<dbReference type="Gene3D" id="3.40.50.620">
    <property type="entry name" value="HUPs"/>
    <property type="match status" value="1"/>
</dbReference>
<dbReference type="EMBL" id="DNHX01000007">
    <property type="protein sequence ID" value="HAZ29268.1"/>
    <property type="molecule type" value="Genomic_DNA"/>
</dbReference>
<comment type="subunit">
    <text evidence="7">Monomer.</text>
</comment>
<dbReference type="InterPro" id="IPR045462">
    <property type="entry name" value="aa-tRNA-synth_I_cd-bd"/>
</dbReference>
<protein>
    <recommendedName>
        <fullName evidence="7">Glutamate--tRNA ligase</fullName>
        <ecNumber evidence="7">6.1.1.17</ecNumber>
    </recommendedName>
    <alternativeName>
        <fullName evidence="7">Glutamyl-tRNA synthetase</fullName>
        <shortName evidence="7">GluRS</shortName>
    </alternativeName>
</protein>
<feature type="short sequence motif" description="'HIGH' region" evidence="7">
    <location>
        <begin position="24"/>
        <end position="34"/>
    </location>
</feature>
<keyword evidence="5 7" id="KW-0648">Protein biosynthesis</keyword>
<sequence>MKFKRRRNDCLVYNPVMVKTRMAPSPTGEFHIGSMRTLLYNYAFAKKNNGKFVLRIEDTDRERYVEGSVERMLDVIRYCGLDWDEGPEVGGPNAPYVQSQRLALYKNYALQLVEQDHAYYCFCTPERLEKMRADQRAQGVAATKYDRTCLSLSSEQVQQNLAGSMPYTIRLKVPKDEVITFTDLILGRVDYPSNDLDDQILLKSDGFPTYHLGVVVDDHLMGITHILRGSEWLASTPKHILLYRMLGWEMPATGHLPNLKEVGANKKMSKRFGDVSVTEFLRDGYLPEALLNFIMLLGWNPGTEKELYSVAEFIRDFTVAKIHSTDLVAFDRERLAWLNGYYIRSLADRELCTRLLAWAQKWQVQFGFDVDLRSEKAVGVIFIVKDRMRTLGDFMLLASYFFTEPQVDKLELAKYSGGNQAAILQAFYQLYTEVGQDAWVVNHLDEISHDFIQKNDLTPKEAFMTLRFAVSGQSATPPIFDVLGLLGKDTVLRRIKSAMT</sequence>
<keyword evidence="6 7" id="KW-0030">Aminoacyl-tRNA synthetase</keyword>
<dbReference type="Pfam" id="PF19269">
    <property type="entry name" value="Anticodon_2"/>
    <property type="match status" value="1"/>
</dbReference>
<evidence type="ECO:0000256" key="7">
    <source>
        <dbReference type="HAMAP-Rule" id="MF_00022"/>
    </source>
</evidence>
<dbReference type="InterPro" id="IPR014729">
    <property type="entry name" value="Rossmann-like_a/b/a_fold"/>
</dbReference>
<dbReference type="GO" id="GO:0005737">
    <property type="term" value="C:cytoplasm"/>
    <property type="evidence" value="ECO:0007669"/>
    <property type="project" value="UniProtKB-SubCell"/>
</dbReference>
<evidence type="ECO:0000256" key="4">
    <source>
        <dbReference type="ARBA" id="ARBA00022840"/>
    </source>
</evidence>
<dbReference type="SUPFAM" id="SSF48163">
    <property type="entry name" value="An anticodon-binding domain of class I aminoacyl-tRNA synthetases"/>
    <property type="match status" value="1"/>
</dbReference>
<comment type="catalytic activity">
    <reaction evidence="7">
        <text>tRNA(Glu) + L-glutamate + ATP = L-glutamyl-tRNA(Glu) + AMP + diphosphate</text>
        <dbReference type="Rhea" id="RHEA:23540"/>
        <dbReference type="Rhea" id="RHEA-COMP:9663"/>
        <dbReference type="Rhea" id="RHEA-COMP:9680"/>
        <dbReference type="ChEBI" id="CHEBI:29985"/>
        <dbReference type="ChEBI" id="CHEBI:30616"/>
        <dbReference type="ChEBI" id="CHEBI:33019"/>
        <dbReference type="ChEBI" id="CHEBI:78442"/>
        <dbReference type="ChEBI" id="CHEBI:78520"/>
        <dbReference type="ChEBI" id="CHEBI:456215"/>
        <dbReference type="EC" id="6.1.1.17"/>
    </reaction>
</comment>
<dbReference type="Proteomes" id="UP000264072">
    <property type="component" value="Unassembled WGS sequence"/>
</dbReference>
<dbReference type="EC" id="6.1.1.17" evidence="7"/>
<dbReference type="InterPro" id="IPR000924">
    <property type="entry name" value="Glu/Gln-tRNA-synth"/>
</dbReference>
<keyword evidence="3 7" id="KW-0547">Nucleotide-binding</keyword>
<name>A0A351JSJ8_UNCKA</name>
<dbReference type="HAMAP" id="MF_00022">
    <property type="entry name" value="Glu_tRNA_synth_type1"/>
    <property type="match status" value="1"/>
</dbReference>
<feature type="short sequence motif" description="'KMSKS' region" evidence="7">
    <location>
        <begin position="267"/>
        <end position="271"/>
    </location>
</feature>
<evidence type="ECO:0000256" key="2">
    <source>
        <dbReference type="ARBA" id="ARBA00022598"/>
    </source>
</evidence>
<comment type="subcellular location">
    <subcellularLocation>
        <location evidence="7">Cytoplasm</location>
    </subcellularLocation>
</comment>
<dbReference type="InterPro" id="IPR020058">
    <property type="entry name" value="Glu/Gln-tRNA-synth_Ib_cat-dom"/>
</dbReference>
<evidence type="ECO:0000256" key="3">
    <source>
        <dbReference type="ARBA" id="ARBA00022741"/>
    </source>
</evidence>
<dbReference type="GO" id="GO:0008270">
    <property type="term" value="F:zinc ion binding"/>
    <property type="evidence" value="ECO:0007669"/>
    <property type="project" value="InterPro"/>
</dbReference>
<feature type="domain" description="Aminoacyl-tRNA synthetase class I anticodon-binding" evidence="9">
    <location>
        <begin position="363"/>
        <end position="498"/>
    </location>
</feature>
<dbReference type="FunFam" id="3.40.50.620:FF:000045">
    <property type="entry name" value="Glutamate--tRNA ligase, mitochondrial"/>
    <property type="match status" value="1"/>
</dbReference>
<evidence type="ECO:0000256" key="5">
    <source>
        <dbReference type="ARBA" id="ARBA00022917"/>
    </source>
</evidence>
<comment type="similarity">
    <text evidence="1 7">Belongs to the class-I aminoacyl-tRNA synthetase family. Glutamate--tRNA ligase type 1 subfamily.</text>
</comment>
<evidence type="ECO:0000313" key="10">
    <source>
        <dbReference type="EMBL" id="HAZ29268.1"/>
    </source>
</evidence>
<dbReference type="InterPro" id="IPR004527">
    <property type="entry name" value="Glu-tRNA-ligase_bac/mito"/>
</dbReference>
<dbReference type="SUPFAM" id="SSF52374">
    <property type="entry name" value="Nucleotidylyl transferase"/>
    <property type="match status" value="1"/>
</dbReference>
<evidence type="ECO:0000256" key="6">
    <source>
        <dbReference type="ARBA" id="ARBA00023146"/>
    </source>
</evidence>
<dbReference type="InterPro" id="IPR008925">
    <property type="entry name" value="aa_tRNA-synth_I_cd-bd_sf"/>
</dbReference>
<dbReference type="GO" id="GO:0006424">
    <property type="term" value="P:glutamyl-tRNA aminoacylation"/>
    <property type="evidence" value="ECO:0007669"/>
    <property type="project" value="UniProtKB-UniRule"/>
</dbReference>
<dbReference type="PANTHER" id="PTHR43311:SF2">
    <property type="entry name" value="GLUTAMATE--TRNA LIGASE, MITOCHONDRIAL-RELATED"/>
    <property type="match status" value="1"/>
</dbReference>
<evidence type="ECO:0000256" key="1">
    <source>
        <dbReference type="ARBA" id="ARBA00007894"/>
    </source>
</evidence>
<dbReference type="NCBIfam" id="TIGR00464">
    <property type="entry name" value="gltX_bact"/>
    <property type="match status" value="1"/>
</dbReference>
<comment type="caution">
    <text evidence="7">Lacks conserved residue(s) required for the propagation of feature annotation.</text>
</comment>
<dbReference type="AlphaFoldDB" id="A0A351JSJ8"/>
<evidence type="ECO:0000313" key="11">
    <source>
        <dbReference type="Proteomes" id="UP000264072"/>
    </source>
</evidence>
<comment type="function">
    <text evidence="7">Catalyzes the attachment of glutamate to tRNA(Glu) in a two-step reaction: glutamate is first activated by ATP to form Glu-AMP and then transferred to the acceptor end of tRNA(Glu).</text>
</comment>
<dbReference type="InterPro" id="IPR020751">
    <property type="entry name" value="aa-tRNA-synth_I_codon-bd_sub2"/>
</dbReference>
<evidence type="ECO:0000259" key="9">
    <source>
        <dbReference type="Pfam" id="PF19269"/>
    </source>
</evidence>
<dbReference type="GO" id="GO:0005524">
    <property type="term" value="F:ATP binding"/>
    <property type="evidence" value="ECO:0007669"/>
    <property type="project" value="UniProtKB-UniRule"/>
</dbReference>